<dbReference type="EMBL" id="FNDN01000002">
    <property type="protein sequence ID" value="SDH57259.1"/>
    <property type="molecule type" value="Genomic_DNA"/>
</dbReference>
<dbReference type="RefSeq" id="WP_072737645.1">
    <property type="nucleotide sequence ID" value="NZ_CP048813.1"/>
</dbReference>
<proteinExistence type="predicted"/>
<evidence type="ECO:0008006" key="3">
    <source>
        <dbReference type="Google" id="ProtNLM"/>
    </source>
</evidence>
<keyword evidence="2" id="KW-1185">Reference proteome</keyword>
<reference evidence="1 2" key="1">
    <citation type="submission" date="2016-10" db="EMBL/GenBank/DDBJ databases">
        <authorList>
            <person name="de Groot N.N."/>
        </authorList>
    </citation>
    <scope>NUCLEOTIDE SEQUENCE [LARGE SCALE GENOMIC DNA]</scope>
    <source>
        <strain evidence="1 2">DSM 44892</strain>
    </source>
</reference>
<dbReference type="AlphaFoldDB" id="A0A1G8DIH3"/>
<evidence type="ECO:0000313" key="1">
    <source>
        <dbReference type="EMBL" id="SDH57259.1"/>
    </source>
</evidence>
<gene>
    <name evidence="1" type="ORF">SAMN05444695_102310</name>
</gene>
<dbReference type="OrthoDB" id="4623481at2"/>
<dbReference type="Proteomes" id="UP000183263">
    <property type="component" value="Unassembled WGS sequence"/>
</dbReference>
<evidence type="ECO:0000313" key="2">
    <source>
        <dbReference type="Proteomes" id="UP000183263"/>
    </source>
</evidence>
<protein>
    <recommendedName>
        <fullName evidence="3">Sensory transduction regulator</fullName>
    </recommendedName>
</protein>
<accession>A0A1G8DIH3</accession>
<organism evidence="1 2">
    <name type="scientific">Rhodococcus triatomae</name>
    <dbReference type="NCBI Taxonomy" id="300028"/>
    <lineage>
        <taxon>Bacteria</taxon>
        <taxon>Bacillati</taxon>
        <taxon>Actinomycetota</taxon>
        <taxon>Actinomycetes</taxon>
        <taxon>Mycobacteriales</taxon>
        <taxon>Nocardiaceae</taxon>
        <taxon>Rhodococcus</taxon>
    </lineage>
</organism>
<sequence length="133" mass="13871">MSGDGAAQLQQRAADVLAKYVDVGTAEDGSLSFDYAGALCSVTAVHLSDGLDVLSMTCVLAWDRPISATLHKKVAERNGAVQFGSISAFGHGRYLDVVLRYAFPAAGLDEDALTTMLLLVLAGADTARQGLVP</sequence>
<name>A0A1G8DIH3_9NOCA</name>